<dbReference type="InterPro" id="IPR002557">
    <property type="entry name" value="Chitin-bd_dom"/>
</dbReference>
<keyword evidence="7 9" id="KW-0720">Serine protease</keyword>
<protein>
    <recommendedName>
        <fullName evidence="3">Acrosin</fullName>
        <ecNumber evidence="2">3.4.21.10</ecNumber>
    </recommendedName>
</protein>
<proteinExistence type="predicted"/>
<dbReference type="PROSITE" id="PS50940">
    <property type="entry name" value="CHIT_BIND_II"/>
    <property type="match status" value="1"/>
</dbReference>
<dbReference type="Proteomes" id="UP000515154">
    <property type="component" value="Linkage group LG2"/>
</dbReference>
<dbReference type="InterPro" id="IPR001254">
    <property type="entry name" value="Trypsin_dom"/>
</dbReference>
<feature type="transmembrane region" description="Helical" evidence="11">
    <location>
        <begin position="12"/>
        <end position="31"/>
    </location>
</feature>
<evidence type="ECO:0000313" key="14">
    <source>
        <dbReference type="Proteomes" id="UP000515154"/>
    </source>
</evidence>
<dbReference type="PROSITE" id="PS00134">
    <property type="entry name" value="TRYPSIN_HIS"/>
    <property type="match status" value="1"/>
</dbReference>
<keyword evidence="11" id="KW-0472">Membrane</keyword>
<keyword evidence="5" id="KW-0732">Signal</keyword>
<organism evidence="14 15">
    <name type="scientific">Octopus sinensis</name>
    <name type="common">East Asian common octopus</name>
    <dbReference type="NCBI Taxonomy" id="2607531"/>
    <lineage>
        <taxon>Eukaryota</taxon>
        <taxon>Metazoa</taxon>
        <taxon>Spiralia</taxon>
        <taxon>Lophotrochozoa</taxon>
        <taxon>Mollusca</taxon>
        <taxon>Cephalopoda</taxon>
        <taxon>Coleoidea</taxon>
        <taxon>Octopodiformes</taxon>
        <taxon>Octopoda</taxon>
        <taxon>Incirrata</taxon>
        <taxon>Octopodidae</taxon>
        <taxon>Octopus</taxon>
    </lineage>
</organism>
<dbReference type="FunFam" id="2.40.10.10:FF:000120">
    <property type="entry name" value="Putative serine protease"/>
    <property type="match status" value="1"/>
</dbReference>
<dbReference type="InterPro" id="IPR043504">
    <property type="entry name" value="Peptidase_S1_PA_chymotrypsin"/>
</dbReference>
<dbReference type="KEGG" id="osn:115222525"/>
<dbReference type="PROSITE" id="PS50240">
    <property type="entry name" value="TRYPSIN_DOM"/>
    <property type="match status" value="1"/>
</dbReference>
<evidence type="ECO:0000256" key="6">
    <source>
        <dbReference type="ARBA" id="ARBA00022801"/>
    </source>
</evidence>
<keyword evidence="8" id="KW-1015">Disulfide bond</keyword>
<gene>
    <name evidence="15" type="primary">LOC115222525</name>
</gene>
<dbReference type="PROSITE" id="PS00135">
    <property type="entry name" value="TRYPSIN_SER"/>
    <property type="match status" value="1"/>
</dbReference>
<dbReference type="InterPro" id="IPR018114">
    <property type="entry name" value="TRYPSIN_HIS"/>
</dbReference>
<dbReference type="AlphaFoldDB" id="A0A6P7TFE3"/>
<dbReference type="Pfam" id="PF01607">
    <property type="entry name" value="CBM_14"/>
    <property type="match status" value="1"/>
</dbReference>
<dbReference type="RefSeq" id="XP_029648642.2">
    <property type="nucleotide sequence ID" value="XM_029792782.2"/>
</dbReference>
<dbReference type="EC" id="3.4.21.10" evidence="2"/>
<evidence type="ECO:0000259" key="12">
    <source>
        <dbReference type="PROSITE" id="PS50240"/>
    </source>
</evidence>
<dbReference type="InterPro" id="IPR009003">
    <property type="entry name" value="Peptidase_S1_PA"/>
</dbReference>
<comment type="catalytic activity">
    <reaction evidence="1">
        <text>Preferential cleavage: Arg-|-Xaa, Lys-|-Xaa.</text>
        <dbReference type="EC" id="3.4.21.10"/>
    </reaction>
</comment>
<dbReference type="Gene3D" id="2.170.140.10">
    <property type="entry name" value="Chitin binding domain"/>
    <property type="match status" value="1"/>
</dbReference>
<dbReference type="SUPFAM" id="SSF57625">
    <property type="entry name" value="Invertebrate chitin-binding proteins"/>
    <property type="match status" value="1"/>
</dbReference>
<evidence type="ECO:0000256" key="5">
    <source>
        <dbReference type="ARBA" id="ARBA00022729"/>
    </source>
</evidence>
<keyword evidence="4 9" id="KW-0645">Protease</keyword>
<dbReference type="CDD" id="cd00190">
    <property type="entry name" value="Tryp_SPc"/>
    <property type="match status" value="1"/>
</dbReference>
<keyword evidence="11" id="KW-0812">Transmembrane</keyword>
<evidence type="ECO:0000256" key="2">
    <source>
        <dbReference type="ARBA" id="ARBA00012050"/>
    </source>
</evidence>
<evidence type="ECO:0000256" key="8">
    <source>
        <dbReference type="ARBA" id="ARBA00023157"/>
    </source>
</evidence>
<dbReference type="PANTHER" id="PTHR24252:SF8">
    <property type="entry name" value="ACROSIN"/>
    <property type="match status" value="1"/>
</dbReference>
<dbReference type="InterPro" id="IPR036508">
    <property type="entry name" value="Chitin-bd_dom_sf"/>
</dbReference>
<dbReference type="InterPro" id="IPR033116">
    <property type="entry name" value="TRYPSIN_SER"/>
</dbReference>
<evidence type="ECO:0000256" key="9">
    <source>
        <dbReference type="RuleBase" id="RU363034"/>
    </source>
</evidence>
<dbReference type="SMART" id="SM00494">
    <property type="entry name" value="ChtBD2"/>
    <property type="match status" value="1"/>
</dbReference>
<feature type="region of interest" description="Disordered" evidence="10">
    <location>
        <begin position="185"/>
        <end position="204"/>
    </location>
</feature>
<keyword evidence="14" id="KW-1185">Reference proteome</keyword>
<dbReference type="Gene3D" id="2.40.10.10">
    <property type="entry name" value="Trypsin-like serine proteases"/>
    <property type="match status" value="1"/>
</dbReference>
<evidence type="ECO:0000259" key="13">
    <source>
        <dbReference type="PROSITE" id="PS50940"/>
    </source>
</evidence>
<evidence type="ECO:0000313" key="15">
    <source>
        <dbReference type="RefSeq" id="XP_029648642.2"/>
    </source>
</evidence>
<dbReference type="GO" id="GO:0005576">
    <property type="term" value="C:extracellular region"/>
    <property type="evidence" value="ECO:0007669"/>
    <property type="project" value="InterPro"/>
</dbReference>
<dbReference type="Pfam" id="PF00089">
    <property type="entry name" value="Trypsin"/>
    <property type="match status" value="1"/>
</dbReference>
<evidence type="ECO:0000256" key="11">
    <source>
        <dbReference type="SAM" id="Phobius"/>
    </source>
</evidence>
<reference evidence="15" key="1">
    <citation type="submission" date="2025-08" db="UniProtKB">
        <authorList>
            <consortium name="RefSeq"/>
        </authorList>
    </citation>
    <scope>IDENTIFICATION</scope>
</reference>
<sequence length="503" mass="56585">MLDMSAVNCFSLKCYLYVLIMVFITFCPITFAQCPTTGSSWVRDENNCSKYYACLHGKRISMPACPYRTVYSLSTRSCVWQNSPADDCSKKEISTTKKNDLNAKNRRQNKIVVRKFPSRKNRTHILHRLIVRTTTTPRTPTTTSTITTTTDEPTLSSTWMKSVNRIVNLSSGGTENTILQQSNYTNDNDTEIKDPVQGDSDMAKKHTDETDYHYYYSYYYDSEDGENNQFDSDDNSWEYNNADYDGDWSEDVDEGSCGYSISPFIIGGGPAAEGTWPWQVSLQVLTDPPSHRCGGVLVHPSWILTAAHCVYGTFNSPQILQVVLADNDLINDSGFEVYRYVDEIVIHPDYVPAGGYPNDIALVKLSAPVNPFENFVNTVCVPGQEEVFDENDDCYMTGWGATLGTGYRWVLNELATDIRTTDYCRNMWRKNYVEYSHLCVGNGETGACQGDSGGPLMCARNGQMFVVGIASWAVIGCRRDGYPNMFTKVSSYSDWIFTKIAND</sequence>
<evidence type="ECO:0000256" key="1">
    <source>
        <dbReference type="ARBA" id="ARBA00001656"/>
    </source>
</evidence>
<feature type="domain" description="Chitin-binding type-2" evidence="13">
    <location>
        <begin position="31"/>
        <end position="90"/>
    </location>
</feature>
<evidence type="ECO:0000256" key="3">
    <source>
        <dbReference type="ARBA" id="ARBA00017161"/>
    </source>
</evidence>
<dbReference type="GO" id="GO:0004252">
    <property type="term" value="F:serine-type endopeptidase activity"/>
    <property type="evidence" value="ECO:0007669"/>
    <property type="project" value="InterPro"/>
</dbReference>
<dbReference type="SMART" id="SM00020">
    <property type="entry name" value="Tryp_SPc"/>
    <property type="match status" value="1"/>
</dbReference>
<evidence type="ECO:0000256" key="4">
    <source>
        <dbReference type="ARBA" id="ARBA00022670"/>
    </source>
</evidence>
<evidence type="ECO:0000256" key="10">
    <source>
        <dbReference type="SAM" id="MobiDB-lite"/>
    </source>
</evidence>
<dbReference type="GO" id="GO:0008061">
    <property type="term" value="F:chitin binding"/>
    <property type="evidence" value="ECO:0007669"/>
    <property type="project" value="InterPro"/>
</dbReference>
<dbReference type="InterPro" id="IPR001314">
    <property type="entry name" value="Peptidase_S1A"/>
</dbReference>
<evidence type="ECO:0000256" key="7">
    <source>
        <dbReference type="ARBA" id="ARBA00022825"/>
    </source>
</evidence>
<accession>A0A6P7TFE3</accession>
<dbReference type="SUPFAM" id="SSF50494">
    <property type="entry name" value="Trypsin-like serine proteases"/>
    <property type="match status" value="1"/>
</dbReference>
<name>A0A6P7TFE3_9MOLL</name>
<keyword evidence="11" id="KW-1133">Transmembrane helix</keyword>
<keyword evidence="6 9" id="KW-0378">Hydrolase</keyword>
<dbReference type="PRINTS" id="PR00722">
    <property type="entry name" value="CHYMOTRYPSIN"/>
</dbReference>
<dbReference type="GO" id="GO:0006508">
    <property type="term" value="P:proteolysis"/>
    <property type="evidence" value="ECO:0007669"/>
    <property type="project" value="UniProtKB-KW"/>
</dbReference>
<feature type="compositionally biased region" description="Basic and acidic residues" evidence="10">
    <location>
        <begin position="190"/>
        <end position="204"/>
    </location>
</feature>
<feature type="domain" description="Peptidase S1" evidence="12">
    <location>
        <begin position="265"/>
        <end position="501"/>
    </location>
</feature>
<dbReference type="PANTHER" id="PTHR24252">
    <property type="entry name" value="ACROSIN-RELATED"/>
    <property type="match status" value="1"/>
</dbReference>